<reference evidence="3 4" key="1">
    <citation type="submission" date="2016-10" db="EMBL/GenBank/DDBJ databases">
        <authorList>
            <person name="de Groot N.N."/>
        </authorList>
    </citation>
    <scope>NUCLEOTIDE SEQUENCE [LARGE SCALE GENOMIC DNA]</scope>
    <source>
        <strain evidence="3 4">ATCC 51327</strain>
    </source>
</reference>
<dbReference type="GO" id="GO:0005737">
    <property type="term" value="C:cytoplasm"/>
    <property type="evidence" value="ECO:0007669"/>
    <property type="project" value="UniProtKB-ARBA"/>
</dbReference>
<evidence type="ECO:0000313" key="3">
    <source>
        <dbReference type="EMBL" id="SFL30857.1"/>
    </source>
</evidence>
<keyword evidence="4" id="KW-1185">Reference proteome</keyword>
<evidence type="ECO:0000259" key="2">
    <source>
        <dbReference type="Pfam" id="PF01965"/>
    </source>
</evidence>
<organism evidence="3 4">
    <name type="scientific">Halanaerobium salsuginis</name>
    <dbReference type="NCBI Taxonomy" id="29563"/>
    <lineage>
        <taxon>Bacteria</taxon>
        <taxon>Bacillati</taxon>
        <taxon>Bacillota</taxon>
        <taxon>Clostridia</taxon>
        <taxon>Halanaerobiales</taxon>
        <taxon>Halanaerobiaceae</taxon>
        <taxon>Halanaerobium</taxon>
    </lineage>
</organism>
<accession>A0A1I4GN96</accession>
<gene>
    <name evidence="3" type="ORF">SAMN02983006_00797</name>
</gene>
<sequence>MDTILIPIAAGFEETEAVANIDIFRRAGLKVVTAGVGDKVITGDHGIRLETDTKLSEVDAADFSAVVLPGGVPGANNLRDSSKLLSVIRTIAENGGLCAAICAAPIVLEAAGVLEGKQATSYPGFGEQMPSANYQEDRVVVDGNLITGRGPGVSFEFALTVVEYLLDKEQRHDLEAAMLIKN</sequence>
<dbReference type="NCBIfam" id="TIGR01383">
    <property type="entry name" value="not_thiJ"/>
    <property type="match status" value="1"/>
</dbReference>
<proteinExistence type="predicted"/>
<dbReference type="InterPro" id="IPR002818">
    <property type="entry name" value="DJ-1/PfpI"/>
</dbReference>
<dbReference type="OrthoDB" id="9800516at2"/>
<dbReference type="SUPFAM" id="SSF52317">
    <property type="entry name" value="Class I glutamine amidotransferase-like"/>
    <property type="match status" value="1"/>
</dbReference>
<dbReference type="RefSeq" id="WP_089860013.1">
    <property type="nucleotide sequence ID" value="NZ_FOTI01000007.1"/>
</dbReference>
<dbReference type="InterPro" id="IPR006287">
    <property type="entry name" value="DJ-1"/>
</dbReference>
<keyword evidence="1" id="KW-0677">Repeat</keyword>
<dbReference type="Proteomes" id="UP000199006">
    <property type="component" value="Unassembled WGS sequence"/>
</dbReference>
<evidence type="ECO:0000313" key="4">
    <source>
        <dbReference type="Proteomes" id="UP000199006"/>
    </source>
</evidence>
<dbReference type="Gene3D" id="3.40.50.880">
    <property type="match status" value="1"/>
</dbReference>
<dbReference type="FunFam" id="3.40.50.880:FF:000015">
    <property type="entry name" value="Protein DJ-1 homolog C"/>
    <property type="match status" value="1"/>
</dbReference>
<dbReference type="STRING" id="29563.SAMN02983006_00797"/>
<dbReference type="PANTHER" id="PTHR48094:SF12">
    <property type="entry name" value="PARKINSON DISEASE PROTEIN 7 HOMOLOG"/>
    <property type="match status" value="1"/>
</dbReference>
<protein>
    <submittedName>
        <fullName evidence="3">4-methyl-5(B-hydroxyethyl)-thiazole monophosphate biosynthesis</fullName>
    </submittedName>
</protein>
<dbReference type="PANTHER" id="PTHR48094">
    <property type="entry name" value="PROTEIN/NUCLEIC ACID DEGLYCASE DJ-1-RELATED"/>
    <property type="match status" value="1"/>
</dbReference>
<dbReference type="InterPro" id="IPR029062">
    <property type="entry name" value="Class_I_gatase-like"/>
</dbReference>
<dbReference type="CDD" id="cd03135">
    <property type="entry name" value="GATase1_DJ-1"/>
    <property type="match status" value="1"/>
</dbReference>
<dbReference type="AlphaFoldDB" id="A0A1I4GN96"/>
<name>A0A1I4GN96_9FIRM</name>
<dbReference type="InterPro" id="IPR050325">
    <property type="entry name" value="Prot/Nucl_acid_deglycase"/>
</dbReference>
<evidence type="ECO:0000256" key="1">
    <source>
        <dbReference type="ARBA" id="ARBA00022737"/>
    </source>
</evidence>
<dbReference type="EMBL" id="FOTI01000007">
    <property type="protein sequence ID" value="SFL30857.1"/>
    <property type="molecule type" value="Genomic_DNA"/>
</dbReference>
<dbReference type="Pfam" id="PF01965">
    <property type="entry name" value="DJ-1_PfpI"/>
    <property type="match status" value="1"/>
</dbReference>
<feature type="domain" description="DJ-1/PfpI" evidence="2">
    <location>
        <begin position="3"/>
        <end position="163"/>
    </location>
</feature>